<dbReference type="EMBL" id="JBHUIX010000009">
    <property type="protein sequence ID" value="MFD2174098.1"/>
    <property type="molecule type" value="Genomic_DNA"/>
</dbReference>
<evidence type="ECO:0000256" key="7">
    <source>
        <dbReference type="ARBA" id="ARBA00038408"/>
    </source>
</evidence>
<dbReference type="RefSeq" id="WP_377389202.1">
    <property type="nucleotide sequence ID" value="NZ_JBHUIX010000009.1"/>
</dbReference>
<gene>
    <name evidence="10" type="ORF">ACFSM0_08350</name>
</gene>
<keyword evidence="3 8" id="KW-0812">Transmembrane</keyword>
<keyword evidence="4 8" id="KW-1133">Transmembrane helix</keyword>
<name>A0ABW5A7J6_9RHOB</name>
<evidence type="ECO:0000256" key="8">
    <source>
        <dbReference type="SAM" id="Phobius"/>
    </source>
</evidence>
<keyword evidence="11" id="KW-1185">Reference proteome</keyword>
<keyword evidence="5 8" id="KW-0472">Membrane</keyword>
<comment type="similarity">
    <text evidence="7">Belongs to the PpiD chaperone family.</text>
</comment>
<keyword evidence="2" id="KW-1003">Cell membrane</keyword>
<comment type="subcellular location">
    <subcellularLocation>
        <location evidence="1">Cell membrane</location>
        <topology evidence="1">Single-pass type II membrane protein</topology>
    </subcellularLocation>
</comment>
<evidence type="ECO:0000313" key="11">
    <source>
        <dbReference type="Proteomes" id="UP001597413"/>
    </source>
</evidence>
<evidence type="ECO:0000256" key="2">
    <source>
        <dbReference type="ARBA" id="ARBA00022475"/>
    </source>
</evidence>
<keyword evidence="6" id="KW-0143">Chaperone</keyword>
<evidence type="ECO:0000256" key="1">
    <source>
        <dbReference type="ARBA" id="ARBA00004401"/>
    </source>
</evidence>
<dbReference type="PANTHER" id="PTHR47529:SF1">
    <property type="entry name" value="PERIPLASMIC CHAPERONE PPID"/>
    <property type="match status" value="1"/>
</dbReference>
<dbReference type="SUPFAM" id="SSF109998">
    <property type="entry name" value="Triger factor/SurA peptide-binding domain-like"/>
    <property type="match status" value="1"/>
</dbReference>
<dbReference type="Pfam" id="PF13624">
    <property type="entry name" value="SurA_N_3"/>
    <property type="match status" value="1"/>
</dbReference>
<evidence type="ECO:0000313" key="10">
    <source>
        <dbReference type="EMBL" id="MFD2174098.1"/>
    </source>
</evidence>
<dbReference type="PANTHER" id="PTHR47529">
    <property type="entry name" value="PEPTIDYL-PROLYL CIS-TRANS ISOMERASE D"/>
    <property type="match status" value="1"/>
</dbReference>
<dbReference type="InterPro" id="IPR052029">
    <property type="entry name" value="PpiD_chaperone"/>
</dbReference>
<dbReference type="Gene3D" id="1.10.4030.10">
    <property type="entry name" value="Porin chaperone SurA, peptide-binding domain"/>
    <property type="match status" value="1"/>
</dbReference>
<accession>A0ABW5A7J6</accession>
<evidence type="ECO:0000256" key="4">
    <source>
        <dbReference type="ARBA" id="ARBA00022989"/>
    </source>
</evidence>
<dbReference type="Pfam" id="PF13145">
    <property type="entry name" value="Rotamase_2"/>
    <property type="match status" value="1"/>
</dbReference>
<organism evidence="10 11">
    <name type="scientific">Rhodobacter lacus</name>
    <dbReference type="NCBI Taxonomy" id="1641972"/>
    <lineage>
        <taxon>Bacteria</taxon>
        <taxon>Pseudomonadati</taxon>
        <taxon>Pseudomonadota</taxon>
        <taxon>Alphaproteobacteria</taxon>
        <taxon>Rhodobacterales</taxon>
        <taxon>Rhodobacter group</taxon>
        <taxon>Rhodobacter</taxon>
    </lineage>
</organism>
<reference evidence="11" key="1">
    <citation type="journal article" date="2019" name="Int. J. Syst. Evol. Microbiol.">
        <title>The Global Catalogue of Microorganisms (GCM) 10K type strain sequencing project: providing services to taxonomists for standard genome sequencing and annotation.</title>
        <authorList>
            <consortium name="The Broad Institute Genomics Platform"/>
            <consortium name="The Broad Institute Genome Sequencing Center for Infectious Disease"/>
            <person name="Wu L."/>
            <person name="Ma J."/>
        </authorList>
    </citation>
    <scope>NUCLEOTIDE SEQUENCE [LARGE SCALE GENOMIC DNA]</scope>
    <source>
        <strain evidence="11">CCUG 55131</strain>
    </source>
</reference>
<feature type="transmembrane region" description="Helical" evidence="8">
    <location>
        <begin position="12"/>
        <end position="30"/>
    </location>
</feature>
<dbReference type="InterPro" id="IPR027304">
    <property type="entry name" value="Trigger_fact/SurA_dom_sf"/>
</dbReference>
<sequence>MSTKLRTHGKGVVVWILLAMLVFGLGGYGVTSFSGGMKSIGSVGKTEITVQEYANALRQEMNAAAAQFGRALSLEEARAVGIDRAVQARLFGAAALSEQAAKLHLSVGDAEVSRQIVQAAPFQGPDGTFDRTAYREVLRRQGYTEKAFETRLRADVARSILQGAVAGGAAAPQALVEAYVSYLGETRDISFAEITEADLPAPVGTPDEAALKAYYDAHQGDFTKPEAREITYAWLTPEMLAGNVTIDEATLKAAYDQRKDEYLQPARRTVAKLVFPTEAEASDGMARIAAGTATLADLAKERGLEAGDIALGDVSEAEIGGDAGKAVFAAAGPGVIGPFATDLGPALFEITAILPGEETTFEEAKPDLTAELATERARRMISDQTGDLEDRLASGATLEEMAQETDMELGHIAVSAGTTDGIAAYESFREAANKVTAEDFPELGTLDDGGVFALQLDGITPAAPIPFEEVREKVAEGWRAAELTRLKQERATAVIADLAAGKSLADQGFAARNEAGLSRGAFVEGAPQALARSAFETAPGTAATVADAGKVFVVAVEAIHAADLESAEMKQLASTFSERLGQMIGDDLVDFYARAAQSEAGITIDSTALNAVQAQIQ</sequence>
<dbReference type="InterPro" id="IPR000297">
    <property type="entry name" value="PPIase_PpiC"/>
</dbReference>
<dbReference type="Proteomes" id="UP001597413">
    <property type="component" value="Unassembled WGS sequence"/>
</dbReference>
<evidence type="ECO:0000256" key="5">
    <source>
        <dbReference type="ARBA" id="ARBA00023136"/>
    </source>
</evidence>
<protein>
    <submittedName>
        <fullName evidence="10">SurA N-terminal domain-containing protein</fullName>
    </submittedName>
</protein>
<evidence type="ECO:0000256" key="6">
    <source>
        <dbReference type="ARBA" id="ARBA00023186"/>
    </source>
</evidence>
<feature type="domain" description="PpiC" evidence="9">
    <location>
        <begin position="246"/>
        <end position="366"/>
    </location>
</feature>
<proteinExistence type="inferred from homology"/>
<evidence type="ECO:0000259" key="9">
    <source>
        <dbReference type="Pfam" id="PF13145"/>
    </source>
</evidence>
<evidence type="ECO:0000256" key="3">
    <source>
        <dbReference type="ARBA" id="ARBA00022692"/>
    </source>
</evidence>
<comment type="caution">
    <text evidence="10">The sequence shown here is derived from an EMBL/GenBank/DDBJ whole genome shotgun (WGS) entry which is preliminary data.</text>
</comment>
<dbReference type="SUPFAM" id="SSF54534">
    <property type="entry name" value="FKBP-like"/>
    <property type="match status" value="1"/>
</dbReference>